<dbReference type="FunFam" id="3.30.40.10:FF:000303">
    <property type="entry name" value="Zinc finger CCCH domain-containing protein 19"/>
    <property type="match status" value="1"/>
</dbReference>
<dbReference type="CDD" id="cd10567">
    <property type="entry name" value="SWIB-MDM2_like"/>
    <property type="match status" value="1"/>
</dbReference>
<dbReference type="SMART" id="SM00151">
    <property type="entry name" value="SWIB"/>
    <property type="match status" value="1"/>
</dbReference>
<feature type="region of interest" description="Disordered" evidence="6">
    <location>
        <begin position="702"/>
        <end position="726"/>
    </location>
</feature>
<dbReference type="GO" id="GO:0008270">
    <property type="term" value="F:zinc ion binding"/>
    <property type="evidence" value="ECO:0007669"/>
    <property type="project" value="UniProtKB-KW"/>
</dbReference>
<dbReference type="Gene3D" id="1.10.245.10">
    <property type="entry name" value="SWIB/MDM2 domain"/>
    <property type="match status" value="1"/>
</dbReference>
<dbReference type="PROSITE" id="PS51925">
    <property type="entry name" value="SWIB_MDM2"/>
    <property type="match status" value="1"/>
</dbReference>
<feature type="domain" description="GYF" evidence="8">
    <location>
        <begin position="638"/>
        <end position="692"/>
    </location>
</feature>
<evidence type="ECO:0000256" key="5">
    <source>
        <dbReference type="PROSITE-ProRule" id="PRU00146"/>
    </source>
</evidence>
<evidence type="ECO:0000259" key="7">
    <source>
        <dbReference type="PROSITE" id="PS50016"/>
    </source>
</evidence>
<keyword evidence="4" id="KW-0238">DNA-binding</keyword>
<evidence type="ECO:0000256" key="6">
    <source>
        <dbReference type="SAM" id="MobiDB-lite"/>
    </source>
</evidence>
<keyword evidence="3" id="KW-0862">Zinc</keyword>
<dbReference type="SUPFAM" id="SSF47592">
    <property type="entry name" value="SWIB/MDM2 domain"/>
    <property type="match status" value="1"/>
</dbReference>
<dbReference type="CDD" id="cd15568">
    <property type="entry name" value="PHD5_NSD"/>
    <property type="match status" value="1"/>
</dbReference>
<gene>
    <name evidence="11" type="ORF">SAY86_031661</name>
</gene>
<dbReference type="InterPro" id="IPR004343">
    <property type="entry name" value="Plus-3_dom"/>
</dbReference>
<comment type="caution">
    <text evidence="11">The sequence shown here is derived from an EMBL/GenBank/DDBJ whole genome shotgun (WGS) entry which is preliminary data.</text>
</comment>
<keyword evidence="2 5" id="KW-0863">Zinc-finger</keyword>
<dbReference type="InterPro" id="IPR001965">
    <property type="entry name" value="Znf_PHD"/>
</dbReference>
<dbReference type="SUPFAM" id="SSF57903">
    <property type="entry name" value="FYVE/PHD zinc finger"/>
    <property type="match status" value="1"/>
</dbReference>
<dbReference type="AlphaFoldDB" id="A0AAN7LM81"/>
<evidence type="ECO:0000259" key="8">
    <source>
        <dbReference type="PROSITE" id="PS50829"/>
    </source>
</evidence>
<feature type="compositionally biased region" description="Polar residues" evidence="6">
    <location>
        <begin position="820"/>
        <end position="838"/>
    </location>
</feature>
<dbReference type="SUPFAM" id="SSF159042">
    <property type="entry name" value="Plus3-like"/>
    <property type="match status" value="1"/>
</dbReference>
<accession>A0AAN7LM81</accession>
<reference evidence="11 12" key="1">
    <citation type="journal article" date="2023" name="Hortic Res">
        <title>Pangenome of water caltrop reveals structural variations and asymmetric subgenome divergence after allopolyploidization.</title>
        <authorList>
            <person name="Zhang X."/>
            <person name="Chen Y."/>
            <person name="Wang L."/>
            <person name="Yuan Y."/>
            <person name="Fang M."/>
            <person name="Shi L."/>
            <person name="Lu R."/>
            <person name="Comes H.P."/>
            <person name="Ma Y."/>
            <person name="Chen Y."/>
            <person name="Huang G."/>
            <person name="Zhou Y."/>
            <person name="Zheng Z."/>
            <person name="Qiu Y."/>
        </authorList>
    </citation>
    <scope>NUCLEOTIDE SEQUENCE [LARGE SCALE GENOMIC DNA]</scope>
    <source>
        <strain evidence="11">F231</strain>
    </source>
</reference>
<dbReference type="EMBL" id="JAXQNO010000009">
    <property type="protein sequence ID" value="KAK4791248.1"/>
    <property type="molecule type" value="Genomic_DNA"/>
</dbReference>
<dbReference type="PROSITE" id="PS01359">
    <property type="entry name" value="ZF_PHD_1"/>
    <property type="match status" value="1"/>
</dbReference>
<dbReference type="InterPro" id="IPR013083">
    <property type="entry name" value="Znf_RING/FYVE/PHD"/>
</dbReference>
<dbReference type="Pfam" id="PF02213">
    <property type="entry name" value="GYF"/>
    <property type="match status" value="1"/>
</dbReference>
<dbReference type="InterPro" id="IPR035445">
    <property type="entry name" value="GYF-like_dom_sf"/>
</dbReference>
<dbReference type="InterPro" id="IPR019787">
    <property type="entry name" value="Znf_PHD-finger"/>
</dbReference>
<feature type="region of interest" description="Disordered" evidence="6">
    <location>
        <begin position="83"/>
        <end position="109"/>
    </location>
</feature>
<dbReference type="PROSITE" id="PS50829">
    <property type="entry name" value="GYF"/>
    <property type="match status" value="1"/>
</dbReference>
<dbReference type="SMART" id="SM00249">
    <property type="entry name" value="PHD"/>
    <property type="match status" value="1"/>
</dbReference>
<feature type="domain" description="PHD-type" evidence="7">
    <location>
        <begin position="116"/>
        <end position="171"/>
    </location>
</feature>
<dbReference type="PROSITE" id="PS50016">
    <property type="entry name" value="ZF_PHD_2"/>
    <property type="match status" value="1"/>
</dbReference>
<dbReference type="Pfam" id="PF03126">
    <property type="entry name" value="Plus-3"/>
    <property type="match status" value="1"/>
</dbReference>
<evidence type="ECO:0000256" key="2">
    <source>
        <dbReference type="ARBA" id="ARBA00022771"/>
    </source>
</evidence>
<dbReference type="PROSITE" id="PS51360">
    <property type="entry name" value="PLUS3"/>
    <property type="match status" value="1"/>
</dbReference>
<evidence type="ECO:0000259" key="10">
    <source>
        <dbReference type="PROSITE" id="PS51925"/>
    </source>
</evidence>
<dbReference type="SMART" id="SM00444">
    <property type="entry name" value="GYF"/>
    <property type="match status" value="1"/>
</dbReference>
<feature type="region of interest" description="Disordered" evidence="6">
    <location>
        <begin position="1"/>
        <end position="62"/>
    </location>
</feature>
<dbReference type="InterPro" id="IPR003121">
    <property type="entry name" value="SWIB_MDM2_domain"/>
</dbReference>
<feature type="compositionally biased region" description="Basic and acidic residues" evidence="6">
    <location>
        <begin position="96"/>
        <end position="106"/>
    </location>
</feature>
<dbReference type="InterPro" id="IPR036885">
    <property type="entry name" value="SWIB_MDM2_dom_sf"/>
</dbReference>
<feature type="compositionally biased region" description="Basic and acidic residues" evidence="6">
    <location>
        <begin position="703"/>
        <end position="717"/>
    </location>
</feature>
<dbReference type="InterPro" id="IPR019786">
    <property type="entry name" value="Zinc_finger_PHD-type_CS"/>
</dbReference>
<evidence type="ECO:0000256" key="3">
    <source>
        <dbReference type="ARBA" id="ARBA00022833"/>
    </source>
</evidence>
<evidence type="ECO:0000313" key="12">
    <source>
        <dbReference type="Proteomes" id="UP001346149"/>
    </source>
</evidence>
<feature type="domain" description="Plus3" evidence="9">
    <location>
        <begin position="432"/>
        <end position="565"/>
    </location>
</feature>
<dbReference type="Gene3D" id="3.90.70.200">
    <property type="entry name" value="Plus-3 domain"/>
    <property type="match status" value="1"/>
</dbReference>
<name>A0AAN7LM81_TRANT</name>
<proteinExistence type="predicted"/>
<evidence type="ECO:0000256" key="1">
    <source>
        <dbReference type="ARBA" id="ARBA00022723"/>
    </source>
</evidence>
<protein>
    <submittedName>
        <fullName evidence="11">Uncharacterized protein</fullName>
    </submittedName>
</protein>
<evidence type="ECO:0000259" key="9">
    <source>
        <dbReference type="PROSITE" id="PS51360"/>
    </source>
</evidence>
<dbReference type="SMART" id="SM00719">
    <property type="entry name" value="Plus3"/>
    <property type="match status" value="1"/>
</dbReference>
<dbReference type="PANTHER" id="PTHR46695:SF17">
    <property type="entry name" value="PHD FINGER FAMILY PROTEIN _ SWIB COMPLEX BAF60B DOMAIN-CONTAINING PROTEIN _ GYF DOMAIN-CONTAINING PROTEIN"/>
    <property type="match status" value="1"/>
</dbReference>
<dbReference type="InterPro" id="IPR003169">
    <property type="entry name" value="GYF"/>
</dbReference>
<keyword evidence="12" id="KW-1185">Reference proteome</keyword>
<dbReference type="PANTHER" id="PTHR46695">
    <property type="entry name" value="ZINC FINGER CCCH DOMAIN-CONTAINING PROTEIN 44-RELATED"/>
    <property type="match status" value="1"/>
</dbReference>
<dbReference type="Pfam" id="PF02201">
    <property type="entry name" value="SWIB"/>
    <property type="match status" value="1"/>
</dbReference>
<sequence>MDSCASQNPLGDKETSSSNPPDEGGGEEGGGGEPSVVVPEVFPLQKPAEEGPGRGLESDLGPCSDEVALGGAGCPQIKAAGKEMIRKKRGRAPRSSTEKEQSDMNRLRKREKKDEEDVCFICFDGGELVICDRRSCPKAYHPACVKRSLSFFQSKAKWKCGWHICTNCQKAAHYMCYMCPHSLCKSCSRNADFICIRETKGLCASCRGTIMLIENVKEGNKEMVQVDFDDKGCWEYLFKVYWTDLKTKLSLTVDEVTRAKSVRKDRKINSRRCIRRLSNGHAKLDSRILGIQQSSYSCKNAGWASEELLEFVRYVKGGDASALSRYEVQALLLEYVDRNNLHDPKQKWQISCDMKLGKLFRKASIDHFEMLRLLDSHFVVKEDIQGTGFDAVGMQIDIDLNKAEQPVLGNNKQETCRTVDEDSHIYQDDYKMMDSQKISSIYLQRRMIENLVDDDEQFHRKVLGSIVRIRISGEDQKYDMHKLVQVVGASKGTEPSKIGDKYSNVKLEVQNFDRKEVISIDEISDSNFCEEECRQFNQSIHCGEVKWFRKDELLQKTPSIKAEKVNDRSSYQLPVMVDKTMNDRGGETSGISNQNLGKIHADAVSSVTREPLSGAGPEISPSPLSTGTEQSVNDDEAYKMWHYEDSNGKILGPVTMIQMIKWKRMGKFPCDQRVWRINEKQEDSILLTDALEGNFLKESPTLHSEEGRHISEDRDSSIDGVSSISVDTNNNNASDLGSHSLCHTIKTEREDIEKACGYFQGQFSNPSGTFSVPIGRSQGFDTVKGISRHQQVGVALTPDDPTVKEYDGDGYVKEYDGDGYSSTQSSGQNWKAPSPVVESSNNNIRAGSFVDSLLSTPHLGNGKEIVCSAVAGSVLKSDLENFKYPNASIKESHQSWSTGSSSVDGTINRVITSECVSASNNVIEMPGIDGSTLTLGSAQLIPPSTVPTSFSWQAKLFEPIEFSPLPEESVSDLLAELEESQPLNTSFPSPSPKCSDGSRGCITDNCFSQEADLFSAPQLETVDSFDASHNFPILPVPTAANELRDSCYFSLPHNMQGLMIQQENPSSTSYGYRNGYPEQGQVSWFCPAERNAEIWGKQQQFQHQHQPHVGQYYGGNSNFSTRDHFGALNMDFDQGKPM</sequence>
<feature type="domain" description="DM2" evidence="10">
    <location>
        <begin position="297"/>
        <end position="380"/>
    </location>
</feature>
<dbReference type="Proteomes" id="UP001346149">
    <property type="component" value="Unassembled WGS sequence"/>
</dbReference>
<dbReference type="InterPro" id="IPR011011">
    <property type="entry name" value="Znf_FYVE_PHD"/>
</dbReference>
<feature type="region of interest" description="Disordered" evidence="6">
    <location>
        <begin position="819"/>
        <end position="838"/>
    </location>
</feature>
<organism evidence="11 12">
    <name type="scientific">Trapa natans</name>
    <name type="common">Water chestnut</name>
    <dbReference type="NCBI Taxonomy" id="22666"/>
    <lineage>
        <taxon>Eukaryota</taxon>
        <taxon>Viridiplantae</taxon>
        <taxon>Streptophyta</taxon>
        <taxon>Embryophyta</taxon>
        <taxon>Tracheophyta</taxon>
        <taxon>Spermatophyta</taxon>
        <taxon>Magnoliopsida</taxon>
        <taxon>eudicotyledons</taxon>
        <taxon>Gunneridae</taxon>
        <taxon>Pentapetalae</taxon>
        <taxon>rosids</taxon>
        <taxon>malvids</taxon>
        <taxon>Myrtales</taxon>
        <taxon>Lythraceae</taxon>
        <taxon>Trapa</taxon>
    </lineage>
</organism>
<dbReference type="GO" id="GO:0003677">
    <property type="term" value="F:DNA binding"/>
    <property type="evidence" value="ECO:0007669"/>
    <property type="project" value="UniProtKB-KW"/>
</dbReference>
<keyword evidence="1" id="KW-0479">Metal-binding</keyword>
<dbReference type="Gene3D" id="3.30.1490.40">
    <property type="match status" value="1"/>
</dbReference>
<evidence type="ECO:0000256" key="4">
    <source>
        <dbReference type="ARBA" id="ARBA00023125"/>
    </source>
</evidence>
<dbReference type="SUPFAM" id="SSF55277">
    <property type="entry name" value="GYF domain"/>
    <property type="match status" value="1"/>
</dbReference>
<dbReference type="InterPro" id="IPR036128">
    <property type="entry name" value="Plus3-like_sf"/>
</dbReference>
<dbReference type="InterPro" id="IPR019835">
    <property type="entry name" value="SWIB_domain"/>
</dbReference>
<dbReference type="Gene3D" id="3.30.40.10">
    <property type="entry name" value="Zinc/RING finger domain, C3HC4 (zinc finger)"/>
    <property type="match status" value="1"/>
</dbReference>
<evidence type="ECO:0000313" key="11">
    <source>
        <dbReference type="EMBL" id="KAK4791248.1"/>
    </source>
</evidence>
<feature type="region of interest" description="Disordered" evidence="6">
    <location>
        <begin position="610"/>
        <end position="630"/>
    </location>
</feature>